<name>A0ABW0VUR0_9BACL</name>
<dbReference type="InterPro" id="IPR002808">
    <property type="entry name" value="AdoCbi_amidolase"/>
</dbReference>
<dbReference type="EMBL" id="JBHSOW010000016">
    <property type="protein sequence ID" value="MFC5648519.1"/>
    <property type="molecule type" value="Genomic_DNA"/>
</dbReference>
<organism evidence="1 2">
    <name type="scientific">Paenibacillus solisilvae</name>
    <dbReference type="NCBI Taxonomy" id="2486751"/>
    <lineage>
        <taxon>Bacteria</taxon>
        <taxon>Bacillati</taxon>
        <taxon>Bacillota</taxon>
        <taxon>Bacilli</taxon>
        <taxon>Bacillales</taxon>
        <taxon>Paenibacillaceae</taxon>
        <taxon>Paenibacillus</taxon>
    </lineage>
</organism>
<reference evidence="2" key="1">
    <citation type="journal article" date="2019" name="Int. J. Syst. Evol. Microbiol.">
        <title>The Global Catalogue of Microorganisms (GCM) 10K type strain sequencing project: providing services to taxonomists for standard genome sequencing and annotation.</title>
        <authorList>
            <consortium name="The Broad Institute Genomics Platform"/>
            <consortium name="The Broad Institute Genome Sequencing Center for Infectious Disease"/>
            <person name="Wu L."/>
            <person name="Ma J."/>
        </authorList>
    </citation>
    <scope>NUCLEOTIDE SEQUENCE [LARGE SCALE GENOMIC DNA]</scope>
    <source>
        <strain evidence="2">CGMCC 1.3240</strain>
    </source>
</reference>
<dbReference type="PANTHER" id="PTHR35336:SF5">
    <property type="entry name" value="ADENOSYLCOBINAMIDE AMIDOHYDROLASE"/>
    <property type="match status" value="1"/>
</dbReference>
<evidence type="ECO:0000313" key="1">
    <source>
        <dbReference type="EMBL" id="MFC5648519.1"/>
    </source>
</evidence>
<keyword evidence="2" id="KW-1185">Reference proteome</keyword>
<accession>A0ABW0VUR0</accession>
<gene>
    <name evidence="1" type="ORF">ACFPYJ_05135</name>
</gene>
<dbReference type="InterPro" id="IPR052209">
    <property type="entry name" value="CbiZ"/>
</dbReference>
<dbReference type="Proteomes" id="UP001596047">
    <property type="component" value="Unassembled WGS sequence"/>
</dbReference>
<evidence type="ECO:0000313" key="2">
    <source>
        <dbReference type="Proteomes" id="UP001596047"/>
    </source>
</evidence>
<comment type="caution">
    <text evidence="1">The sequence shown here is derived from an EMBL/GenBank/DDBJ whole genome shotgun (WGS) entry which is preliminary data.</text>
</comment>
<dbReference type="PANTHER" id="PTHR35336">
    <property type="entry name" value="ADENOSYLCOBINAMIDE AMIDOHYDROLASE"/>
    <property type="match status" value="1"/>
</dbReference>
<dbReference type="RefSeq" id="WP_379186974.1">
    <property type="nucleotide sequence ID" value="NZ_JBHSOW010000016.1"/>
</dbReference>
<sequence>MTQPFRSGSGAYQSSVCPGVSIRLEEDHIVMQSIEPVTVLSKADSFVNWKVPLSYNCSDPVLDLGKMVERWGYSRASSIGLITAAKLSHASIMEANGDCFTMLCCTTAGTRNAARAGLNRPLFPAYSAGTINSFLFIDGRMTQSAMVNAVISATEAKTAALQDLGIMDSLHGLAATGTTTDSVVIAVSQSEHYNALHAYAGAATTIGDAICKLVYESVFESVRTQNDD</sequence>
<dbReference type="Pfam" id="PF01955">
    <property type="entry name" value="CbiZ"/>
    <property type="match status" value="1"/>
</dbReference>
<protein>
    <submittedName>
        <fullName evidence="1">Adenosylcobinamide amidohydrolase</fullName>
    </submittedName>
</protein>
<proteinExistence type="predicted"/>